<sequence length="124" mass="13823">MLYRSFLFLQDAVIQLLILTTVISLPVLIAAPLHRGESFSYTFTEEGTVEYYCTIHTPDMQGKITVSSNVVSVDQDTVSMENDQFVPENLEVAPNTTVVWINNQDHNHDIETGNPSSDGDGDPY</sequence>
<protein>
    <recommendedName>
        <fullName evidence="5">Blue (type 1) copper domain-containing protein</fullName>
    </recommendedName>
</protein>
<dbReference type="Gene3D" id="2.60.40.420">
    <property type="entry name" value="Cupredoxins - blue copper proteins"/>
    <property type="match status" value="2"/>
</dbReference>
<dbReference type="Pfam" id="PF00127">
    <property type="entry name" value="Copper-bind"/>
    <property type="match status" value="1"/>
</dbReference>
<keyword evidence="4" id="KW-0812">Transmembrane</keyword>
<organism evidence="6 7">
    <name type="scientific">Fodinibius halophilus</name>
    <dbReference type="NCBI Taxonomy" id="1736908"/>
    <lineage>
        <taxon>Bacteria</taxon>
        <taxon>Pseudomonadati</taxon>
        <taxon>Balneolota</taxon>
        <taxon>Balneolia</taxon>
        <taxon>Balneolales</taxon>
        <taxon>Balneolaceae</taxon>
        <taxon>Fodinibius</taxon>
    </lineage>
</organism>
<keyword evidence="4" id="KW-1133">Transmembrane helix</keyword>
<keyword evidence="7" id="KW-1185">Reference proteome</keyword>
<feature type="region of interest" description="Disordered" evidence="3">
    <location>
        <begin position="105"/>
        <end position="124"/>
    </location>
</feature>
<keyword evidence="4" id="KW-0472">Membrane</keyword>
<name>A0A6M1THI8_9BACT</name>
<evidence type="ECO:0000256" key="1">
    <source>
        <dbReference type="ARBA" id="ARBA00022723"/>
    </source>
</evidence>
<dbReference type="GO" id="GO:0009055">
    <property type="term" value="F:electron transfer activity"/>
    <property type="evidence" value="ECO:0007669"/>
    <property type="project" value="InterPro"/>
</dbReference>
<evidence type="ECO:0000256" key="4">
    <source>
        <dbReference type="SAM" id="Phobius"/>
    </source>
</evidence>
<keyword evidence="1" id="KW-0479">Metal-binding</keyword>
<dbReference type="Proteomes" id="UP000479132">
    <property type="component" value="Unassembled WGS sequence"/>
</dbReference>
<dbReference type="EMBL" id="JAALLS010000021">
    <property type="protein sequence ID" value="NGP89572.1"/>
    <property type="molecule type" value="Genomic_DNA"/>
</dbReference>
<gene>
    <name evidence="6" type="ORF">G3569_14530</name>
</gene>
<evidence type="ECO:0000313" key="7">
    <source>
        <dbReference type="Proteomes" id="UP000479132"/>
    </source>
</evidence>
<reference evidence="6 7" key="1">
    <citation type="submission" date="2020-02" db="EMBL/GenBank/DDBJ databases">
        <title>Aliifodinibius halophilus 2W32, complete genome.</title>
        <authorList>
            <person name="Li Y."/>
            <person name="Wu S."/>
        </authorList>
    </citation>
    <scope>NUCLEOTIDE SEQUENCE [LARGE SCALE GENOMIC DNA]</scope>
    <source>
        <strain evidence="6 7">2W32</strain>
    </source>
</reference>
<dbReference type="SUPFAM" id="SSF49503">
    <property type="entry name" value="Cupredoxins"/>
    <property type="match status" value="2"/>
</dbReference>
<evidence type="ECO:0000256" key="2">
    <source>
        <dbReference type="ARBA" id="ARBA00023008"/>
    </source>
</evidence>
<dbReference type="InterPro" id="IPR052721">
    <property type="entry name" value="ET_Amicyanin"/>
</dbReference>
<accession>A0A6M1THI8</accession>
<dbReference type="GO" id="GO:0005507">
    <property type="term" value="F:copper ion binding"/>
    <property type="evidence" value="ECO:0007669"/>
    <property type="project" value="InterPro"/>
</dbReference>
<evidence type="ECO:0000256" key="3">
    <source>
        <dbReference type="SAM" id="MobiDB-lite"/>
    </source>
</evidence>
<feature type="transmembrane region" description="Helical" evidence="4">
    <location>
        <begin position="12"/>
        <end position="33"/>
    </location>
</feature>
<dbReference type="PANTHER" id="PTHR36507:SF1">
    <property type="entry name" value="BLL1555 PROTEIN"/>
    <property type="match status" value="1"/>
</dbReference>
<keyword evidence="2" id="KW-0186">Copper</keyword>
<dbReference type="InterPro" id="IPR008972">
    <property type="entry name" value="Cupredoxin"/>
</dbReference>
<proteinExistence type="predicted"/>
<evidence type="ECO:0000259" key="5">
    <source>
        <dbReference type="Pfam" id="PF00127"/>
    </source>
</evidence>
<evidence type="ECO:0000313" key="6">
    <source>
        <dbReference type="EMBL" id="NGP89572.1"/>
    </source>
</evidence>
<dbReference type="AlphaFoldDB" id="A0A6M1THI8"/>
<dbReference type="InterPro" id="IPR000923">
    <property type="entry name" value="BlueCu_1"/>
</dbReference>
<feature type="domain" description="Blue (type 1) copper" evidence="5">
    <location>
        <begin position="35"/>
        <end position="66"/>
    </location>
</feature>
<comment type="caution">
    <text evidence="6">The sequence shown here is derived from an EMBL/GenBank/DDBJ whole genome shotgun (WGS) entry which is preliminary data.</text>
</comment>
<dbReference type="PANTHER" id="PTHR36507">
    <property type="entry name" value="BLL1555 PROTEIN"/>
    <property type="match status" value="1"/>
</dbReference>